<evidence type="ECO:0000256" key="1">
    <source>
        <dbReference type="ARBA" id="ARBA00022935"/>
    </source>
</evidence>
<gene>
    <name evidence="5" type="primary">araA_4</name>
    <name evidence="5" type="ORF">GALL_504020</name>
</gene>
<sequence length="187" mass="20034">MVRIAKVMSKGRSGGTSFMEDYTYHFGAVGQVLGAHMLEVCPSIAAAKPKLEVHLHTIGCRNDIARLLFTGKAGQAINISVIDIGTRFRMIVNELDTVTPAQELPNLPVAKALWQPRPTLAIAAAAWIHAGGAHHSAYTQGITADEAVDLAEMAGIEAVVIGADTTVRGLKTELRHNAVYYHLNQGL</sequence>
<keyword evidence="2 5" id="KW-0413">Isomerase</keyword>
<accession>A0A1J5P9X8</accession>
<evidence type="ECO:0000313" key="5">
    <source>
        <dbReference type="EMBL" id="OIQ68010.1"/>
    </source>
</evidence>
<dbReference type="GO" id="GO:0005829">
    <property type="term" value="C:cytosol"/>
    <property type="evidence" value="ECO:0007669"/>
    <property type="project" value="TreeGrafter"/>
</dbReference>
<evidence type="ECO:0000259" key="4">
    <source>
        <dbReference type="Pfam" id="PF11762"/>
    </source>
</evidence>
<proteinExistence type="predicted"/>
<comment type="caution">
    <text evidence="5">The sequence shown here is derived from an EMBL/GenBank/DDBJ whole genome shotgun (WGS) entry which is preliminary data.</text>
</comment>
<dbReference type="InterPro" id="IPR004216">
    <property type="entry name" value="Fuc/Ara_isomerase_C"/>
</dbReference>
<organism evidence="5">
    <name type="scientific">mine drainage metagenome</name>
    <dbReference type="NCBI Taxonomy" id="410659"/>
    <lineage>
        <taxon>unclassified sequences</taxon>
        <taxon>metagenomes</taxon>
        <taxon>ecological metagenomes</taxon>
    </lineage>
</organism>
<dbReference type="InterPro" id="IPR024664">
    <property type="entry name" value="Ara_Isoase_C"/>
</dbReference>
<protein>
    <submittedName>
        <fullName evidence="5">L-arabinose isomerase</fullName>
        <ecNumber evidence="5">5.3.1.4</ecNumber>
    </submittedName>
</protein>
<dbReference type="PANTHER" id="PTHR38464:SF1">
    <property type="entry name" value="L-ARABINOSE ISOMERASE"/>
    <property type="match status" value="1"/>
</dbReference>
<dbReference type="EC" id="5.3.1.4" evidence="5"/>
<dbReference type="GO" id="GO:0019569">
    <property type="term" value="P:L-arabinose catabolic process to D-xylulose 5-phosphate"/>
    <property type="evidence" value="ECO:0007669"/>
    <property type="project" value="TreeGrafter"/>
</dbReference>
<keyword evidence="1" id="KW-0054">Arabinose catabolism</keyword>
<dbReference type="AlphaFoldDB" id="A0A1J5P9X8"/>
<feature type="domain" description="L-arabinose isomerase C-terminal" evidence="4">
    <location>
        <begin position="15"/>
        <end position="157"/>
    </location>
</feature>
<dbReference type="EMBL" id="MLJW01005558">
    <property type="protein sequence ID" value="OIQ68010.1"/>
    <property type="molecule type" value="Genomic_DNA"/>
</dbReference>
<dbReference type="InterPro" id="IPR003762">
    <property type="entry name" value="Lara_isomerase"/>
</dbReference>
<dbReference type="GO" id="GO:0008733">
    <property type="term" value="F:L-arabinose isomerase activity"/>
    <property type="evidence" value="ECO:0007669"/>
    <property type="project" value="UniProtKB-EC"/>
</dbReference>
<reference evidence="5" key="1">
    <citation type="submission" date="2016-10" db="EMBL/GenBank/DDBJ databases">
        <title>Sequence of Gallionella enrichment culture.</title>
        <authorList>
            <person name="Poehlein A."/>
            <person name="Muehling M."/>
            <person name="Daniel R."/>
        </authorList>
    </citation>
    <scope>NUCLEOTIDE SEQUENCE</scope>
</reference>
<dbReference type="SUPFAM" id="SSF50443">
    <property type="entry name" value="FucI/AraA C-terminal domain-like"/>
    <property type="match status" value="1"/>
</dbReference>
<evidence type="ECO:0000256" key="3">
    <source>
        <dbReference type="ARBA" id="ARBA00023277"/>
    </source>
</evidence>
<evidence type="ECO:0000256" key="2">
    <source>
        <dbReference type="ARBA" id="ARBA00023235"/>
    </source>
</evidence>
<dbReference type="Pfam" id="PF11762">
    <property type="entry name" value="Arabinose_Iso_C"/>
    <property type="match status" value="1"/>
</dbReference>
<dbReference type="PANTHER" id="PTHR38464">
    <property type="entry name" value="L-ARABINOSE ISOMERASE"/>
    <property type="match status" value="1"/>
</dbReference>
<keyword evidence="3" id="KW-0119">Carbohydrate metabolism</keyword>
<name>A0A1J5P9X8_9ZZZZ</name>